<proteinExistence type="inferred from homology"/>
<feature type="transmembrane region" description="Helical" evidence="8">
    <location>
        <begin position="59"/>
        <end position="78"/>
    </location>
</feature>
<dbReference type="RefSeq" id="WP_123201650.1">
    <property type="nucleotide sequence ID" value="NZ_RJMB01000012.1"/>
</dbReference>
<evidence type="ECO:0000256" key="8">
    <source>
        <dbReference type="SAM" id="Phobius"/>
    </source>
</evidence>
<dbReference type="Pfam" id="PF00893">
    <property type="entry name" value="Multi_Drug_Res"/>
    <property type="match status" value="1"/>
</dbReference>
<dbReference type="Gene3D" id="1.10.3730.20">
    <property type="match status" value="1"/>
</dbReference>
<evidence type="ECO:0000313" key="9">
    <source>
        <dbReference type="EMBL" id="RNL84157.1"/>
    </source>
</evidence>
<dbReference type="InterPro" id="IPR045324">
    <property type="entry name" value="Small_multidrug_res"/>
</dbReference>
<dbReference type="PANTHER" id="PTHR30561:SF0">
    <property type="entry name" value="GUANIDINIUM EXPORTER"/>
    <property type="match status" value="1"/>
</dbReference>
<dbReference type="Proteomes" id="UP000269198">
    <property type="component" value="Unassembled WGS sequence"/>
</dbReference>
<dbReference type="PANTHER" id="PTHR30561">
    <property type="entry name" value="SMR FAMILY PROTON-DEPENDENT DRUG EFFLUX TRANSPORTER SUGE"/>
    <property type="match status" value="1"/>
</dbReference>
<feature type="transmembrane region" description="Helical" evidence="8">
    <location>
        <begin position="29"/>
        <end position="53"/>
    </location>
</feature>
<gene>
    <name evidence="9" type="ORF">EFW17_13050</name>
</gene>
<accession>A0A3N0E8I4</accession>
<dbReference type="GO" id="GO:0005886">
    <property type="term" value="C:plasma membrane"/>
    <property type="evidence" value="ECO:0007669"/>
    <property type="project" value="UniProtKB-SubCell"/>
</dbReference>
<dbReference type="AlphaFoldDB" id="A0A3N0E8I4"/>
<organism evidence="9 10">
    <name type="scientific">Halostreptopolyspora alba</name>
    <dbReference type="NCBI Taxonomy" id="2487137"/>
    <lineage>
        <taxon>Bacteria</taxon>
        <taxon>Bacillati</taxon>
        <taxon>Actinomycetota</taxon>
        <taxon>Actinomycetes</taxon>
        <taxon>Streptosporangiales</taxon>
        <taxon>Nocardiopsidaceae</taxon>
        <taxon>Halostreptopolyspora</taxon>
    </lineage>
</organism>
<keyword evidence="2" id="KW-0813">Transport</keyword>
<evidence type="ECO:0000256" key="7">
    <source>
        <dbReference type="RuleBase" id="RU003942"/>
    </source>
</evidence>
<feature type="transmembrane region" description="Helical" evidence="8">
    <location>
        <begin position="6"/>
        <end position="22"/>
    </location>
</feature>
<evidence type="ECO:0000256" key="2">
    <source>
        <dbReference type="ARBA" id="ARBA00022448"/>
    </source>
</evidence>
<comment type="similarity">
    <text evidence="7">Belongs to the drug/metabolite transporter (DMT) superfamily. Small multidrug resistance (SMR) (TC 2.A.7.1) family.</text>
</comment>
<keyword evidence="5 8" id="KW-1133">Transmembrane helix</keyword>
<evidence type="ECO:0000256" key="4">
    <source>
        <dbReference type="ARBA" id="ARBA00022692"/>
    </source>
</evidence>
<dbReference type="InterPro" id="IPR000390">
    <property type="entry name" value="Small_drug/metabolite_transptr"/>
</dbReference>
<dbReference type="OrthoDB" id="21828at2"/>
<dbReference type="InterPro" id="IPR037185">
    <property type="entry name" value="EmrE-like"/>
</dbReference>
<keyword evidence="4 7" id="KW-0812">Transmembrane</keyword>
<dbReference type="GO" id="GO:0022857">
    <property type="term" value="F:transmembrane transporter activity"/>
    <property type="evidence" value="ECO:0007669"/>
    <property type="project" value="InterPro"/>
</dbReference>
<dbReference type="FunFam" id="1.10.3730.20:FF:000001">
    <property type="entry name" value="Quaternary ammonium compound resistance transporter SugE"/>
    <property type="match status" value="1"/>
</dbReference>
<keyword evidence="3" id="KW-1003">Cell membrane</keyword>
<evidence type="ECO:0000256" key="3">
    <source>
        <dbReference type="ARBA" id="ARBA00022475"/>
    </source>
</evidence>
<sequence length="107" mass="11283">MPWIYLAIATVFEIAFALSANASRGFTRLGYSILTLVIGAFGTFFLSLALISIDVAVGYAIWTGLGSVGIVLFGVLLFDERLDWRKLLGIGTVIVGVVGLELSGAGV</sequence>
<reference evidence="9 10" key="1">
    <citation type="submission" date="2018-11" db="EMBL/GenBank/DDBJ databases">
        <title>The genome draft of YIM 96095.</title>
        <authorList>
            <person name="Tang S.-K."/>
            <person name="Chunyu W.-X."/>
            <person name="Feng Y.-Z."/>
        </authorList>
    </citation>
    <scope>NUCLEOTIDE SEQUENCE [LARGE SCALE GENOMIC DNA]</scope>
    <source>
        <strain evidence="9 10">YIM 96095</strain>
    </source>
</reference>
<comment type="subcellular location">
    <subcellularLocation>
        <location evidence="1 7">Cell membrane</location>
        <topology evidence="1 7">Multi-pass membrane protein</topology>
    </subcellularLocation>
</comment>
<evidence type="ECO:0000313" key="10">
    <source>
        <dbReference type="Proteomes" id="UP000269198"/>
    </source>
</evidence>
<dbReference type="SUPFAM" id="SSF103481">
    <property type="entry name" value="Multidrug resistance efflux transporter EmrE"/>
    <property type="match status" value="1"/>
</dbReference>
<comment type="caution">
    <text evidence="9">The sequence shown here is derived from an EMBL/GenBank/DDBJ whole genome shotgun (WGS) entry which is preliminary data.</text>
</comment>
<keyword evidence="6 8" id="KW-0472">Membrane</keyword>
<dbReference type="EMBL" id="RJMB01000012">
    <property type="protein sequence ID" value="RNL84157.1"/>
    <property type="molecule type" value="Genomic_DNA"/>
</dbReference>
<keyword evidence="10" id="KW-1185">Reference proteome</keyword>
<evidence type="ECO:0000256" key="6">
    <source>
        <dbReference type="ARBA" id="ARBA00023136"/>
    </source>
</evidence>
<evidence type="ECO:0000256" key="5">
    <source>
        <dbReference type="ARBA" id="ARBA00022989"/>
    </source>
</evidence>
<feature type="transmembrane region" description="Helical" evidence="8">
    <location>
        <begin position="87"/>
        <end position="106"/>
    </location>
</feature>
<evidence type="ECO:0000256" key="1">
    <source>
        <dbReference type="ARBA" id="ARBA00004651"/>
    </source>
</evidence>
<name>A0A3N0E8I4_9ACTN</name>
<protein>
    <submittedName>
        <fullName evidence="9">QacE family quaternary ammonium compound efflux SMR transporter</fullName>
    </submittedName>
</protein>